<dbReference type="SMART" id="SM00558">
    <property type="entry name" value="JmjC"/>
    <property type="match status" value="1"/>
</dbReference>
<feature type="compositionally biased region" description="Basic and acidic residues" evidence="4">
    <location>
        <begin position="483"/>
        <end position="495"/>
    </location>
</feature>
<dbReference type="PROSITE" id="PS51184">
    <property type="entry name" value="JMJC"/>
    <property type="match status" value="1"/>
</dbReference>
<dbReference type="InterPro" id="IPR041667">
    <property type="entry name" value="Cupin_8"/>
</dbReference>
<evidence type="ECO:0000256" key="3">
    <source>
        <dbReference type="ARBA" id="ARBA00037342"/>
    </source>
</evidence>
<evidence type="ECO:0000256" key="1">
    <source>
        <dbReference type="ARBA" id="ARBA00004496"/>
    </source>
</evidence>
<accession>A0A8C7MST9</accession>
<evidence type="ECO:0000313" key="8">
    <source>
        <dbReference type="Proteomes" id="UP000694557"/>
    </source>
</evidence>
<proteinExistence type="predicted"/>
<gene>
    <name evidence="7" type="primary">HSPBAP1</name>
    <name evidence="7" type="synonym">hspbap1</name>
</gene>
<evidence type="ECO:0000256" key="4">
    <source>
        <dbReference type="SAM" id="MobiDB-lite"/>
    </source>
</evidence>
<reference evidence="7" key="2">
    <citation type="submission" date="2025-09" db="UniProtKB">
        <authorList>
            <consortium name="Ensembl"/>
        </authorList>
    </citation>
    <scope>IDENTIFICATION</scope>
</reference>
<evidence type="ECO:0000259" key="6">
    <source>
        <dbReference type="PROSITE" id="PS51184"/>
    </source>
</evidence>
<comment type="function">
    <text evidence="3">May play a role in cellular stress response.</text>
</comment>
<dbReference type="Pfam" id="PF13621">
    <property type="entry name" value="Cupin_8"/>
    <property type="match status" value="1"/>
</dbReference>
<dbReference type="GeneTree" id="ENSGT00940000159893"/>
<dbReference type="Ensembl" id="ENSOKIT00005080770.1">
    <property type="protein sequence ID" value="ENSOKIP00005075809.1"/>
    <property type="gene ID" value="ENSOKIG00005032690.1"/>
</dbReference>
<comment type="subcellular location">
    <subcellularLocation>
        <location evidence="1">Cytoplasm</location>
    </subcellularLocation>
</comment>
<dbReference type="PANTHER" id="PTHR12461:SF43">
    <property type="entry name" value="HSPB1-ASSOCIATED PROTEIN 1"/>
    <property type="match status" value="1"/>
</dbReference>
<dbReference type="InterPro" id="IPR003347">
    <property type="entry name" value="JmjC_dom"/>
</dbReference>
<protein>
    <submittedName>
        <fullName evidence="7">Hspb associated protein 1</fullName>
    </submittedName>
</protein>
<dbReference type="AlphaFoldDB" id="A0A8C7MST9"/>
<feature type="domain" description="JmjC" evidence="6">
    <location>
        <begin position="197"/>
        <end position="360"/>
    </location>
</feature>
<evidence type="ECO:0000256" key="5">
    <source>
        <dbReference type="SAM" id="Phobius"/>
    </source>
</evidence>
<dbReference type="PANTHER" id="PTHR12461">
    <property type="entry name" value="HYPOXIA-INDUCIBLE FACTOR 1 ALPHA INHIBITOR-RELATED"/>
    <property type="match status" value="1"/>
</dbReference>
<organism evidence="7 8">
    <name type="scientific">Oncorhynchus kisutch</name>
    <name type="common">Coho salmon</name>
    <name type="synonym">Salmo kisutch</name>
    <dbReference type="NCBI Taxonomy" id="8019"/>
    <lineage>
        <taxon>Eukaryota</taxon>
        <taxon>Metazoa</taxon>
        <taxon>Chordata</taxon>
        <taxon>Craniata</taxon>
        <taxon>Vertebrata</taxon>
        <taxon>Euteleostomi</taxon>
        <taxon>Actinopterygii</taxon>
        <taxon>Neopterygii</taxon>
        <taxon>Teleostei</taxon>
        <taxon>Protacanthopterygii</taxon>
        <taxon>Salmoniformes</taxon>
        <taxon>Salmonidae</taxon>
        <taxon>Salmoninae</taxon>
        <taxon>Oncorhynchus</taxon>
    </lineage>
</organism>
<dbReference type="InterPro" id="IPR014710">
    <property type="entry name" value="RmlC-like_jellyroll"/>
</dbReference>
<keyword evidence="5" id="KW-0812">Transmembrane</keyword>
<feature type="transmembrane region" description="Helical" evidence="5">
    <location>
        <begin position="112"/>
        <end position="138"/>
    </location>
</feature>
<feature type="compositionally biased region" description="Low complexity" evidence="4">
    <location>
        <begin position="440"/>
        <end position="452"/>
    </location>
</feature>
<dbReference type="GO" id="GO:0005737">
    <property type="term" value="C:cytoplasm"/>
    <property type="evidence" value="ECO:0007669"/>
    <property type="project" value="UniProtKB-SubCell"/>
</dbReference>
<evidence type="ECO:0000256" key="2">
    <source>
        <dbReference type="ARBA" id="ARBA00022490"/>
    </source>
</evidence>
<name>A0A8C7MST9_ONCKI</name>
<sequence length="590" mass="65094">MIASLSLSSVCLSLSLFYHSLWLALSLLCLSFIVSFLSLSLACSLSPLSVFHCLFSITLFGLLSLSSVCLSLSLFYHSLWLALSLLCLSFIVSFLSLSLACSLSPLSVFHCLFSITLFGLLSLSSLSFIVSFLSLSLACSLSPTVPLSFFYVKAPLFETQCSYVEAKLEEFQSWTEGQTGAEDVGCFSNYPLSLYWAYADYKYIALLLQEKPSMFEDVVWSQFGFPGRNGRDSTLWIGTEGANTPCHLDSYGYNLVLQVQGRKRWHLFPPADTSCLYPSRIPYEESSVFSQVDVLQPDLQRFPAFRHARAYTVTLQPGQVLFVPRHWWHYVESVDPITVSVNSWIELEVDDEARVGEALTKAIVCALKTTPSNDNDDDWLNPTEEGLVGHDENMQYLNLAVGACMEKRGITSHRDQQTQDTPACPRAKRDSRGQAKNTNSSSPPAECLSSSSTPSTMPFGPHLIPVAWNQITNQETPEQNPKNQERPSPSRDCDIIRSGSITQNTPPRPVSGSRAQHQHGGEGMSNSGSASDPVVSPPPGDRDQDKGDRAHCPVSITTNDLLQCLVHPEVIARVSELLMERVQSGTATTP</sequence>
<dbReference type="Gene3D" id="2.60.120.10">
    <property type="entry name" value="Jelly Rolls"/>
    <property type="match status" value="1"/>
</dbReference>
<feature type="transmembrane region" description="Helical" evidence="5">
    <location>
        <begin position="20"/>
        <end position="43"/>
    </location>
</feature>
<reference evidence="7" key="1">
    <citation type="submission" date="2025-08" db="UniProtKB">
        <authorList>
            <consortium name="Ensembl"/>
        </authorList>
    </citation>
    <scope>IDENTIFICATION</scope>
</reference>
<keyword evidence="5" id="KW-1133">Transmembrane helix</keyword>
<keyword evidence="8" id="KW-1185">Reference proteome</keyword>
<feature type="transmembrane region" description="Helical" evidence="5">
    <location>
        <begin position="50"/>
        <end position="73"/>
    </location>
</feature>
<feature type="region of interest" description="Disordered" evidence="4">
    <location>
        <begin position="410"/>
        <end position="463"/>
    </location>
</feature>
<feature type="region of interest" description="Disordered" evidence="4">
    <location>
        <begin position="475"/>
        <end position="552"/>
    </location>
</feature>
<dbReference type="SUPFAM" id="SSF51197">
    <property type="entry name" value="Clavaminate synthase-like"/>
    <property type="match status" value="1"/>
</dbReference>
<dbReference type="Proteomes" id="UP000694557">
    <property type="component" value="Unassembled WGS sequence"/>
</dbReference>
<feature type="transmembrane region" description="Helical" evidence="5">
    <location>
        <begin position="79"/>
        <end position="100"/>
    </location>
</feature>
<dbReference type="FunFam" id="2.60.120.650:FF:000018">
    <property type="entry name" value="HSPB1-associated protein 1 homolog"/>
    <property type="match status" value="1"/>
</dbReference>
<feature type="compositionally biased region" description="Basic and acidic residues" evidence="4">
    <location>
        <begin position="540"/>
        <end position="551"/>
    </location>
</feature>
<evidence type="ECO:0000313" key="7">
    <source>
        <dbReference type="Ensembl" id="ENSOKIP00005075809.1"/>
    </source>
</evidence>
<keyword evidence="2" id="KW-0963">Cytoplasm</keyword>
<keyword evidence="5" id="KW-0472">Membrane</keyword>